<dbReference type="SUPFAM" id="SSF56672">
    <property type="entry name" value="DNA/RNA polymerases"/>
    <property type="match status" value="1"/>
</dbReference>
<dbReference type="InterPro" id="IPR043502">
    <property type="entry name" value="DNA/RNA_pol_sf"/>
</dbReference>
<reference evidence="2" key="2">
    <citation type="submission" date="2022-01" db="EMBL/GenBank/DDBJ databases">
        <authorList>
            <person name="Yamashiro T."/>
            <person name="Shiraishi A."/>
            <person name="Satake H."/>
            <person name="Nakayama K."/>
        </authorList>
    </citation>
    <scope>NUCLEOTIDE SEQUENCE</scope>
</reference>
<evidence type="ECO:0000313" key="2">
    <source>
        <dbReference type="EMBL" id="GJT52546.1"/>
    </source>
</evidence>
<accession>A0ABQ5ENP0</accession>
<keyword evidence="3" id="KW-1185">Reference proteome</keyword>
<dbReference type="PANTHER" id="PTHR34072:SF44">
    <property type="entry name" value="RNA-DIRECTED DNA POLYMERASE"/>
    <property type="match status" value="1"/>
</dbReference>
<reference evidence="2" key="1">
    <citation type="journal article" date="2022" name="Int. J. Mol. Sci.">
        <title>Draft Genome of Tanacetum Coccineum: Genomic Comparison of Closely Related Tanacetum-Family Plants.</title>
        <authorList>
            <person name="Yamashiro T."/>
            <person name="Shiraishi A."/>
            <person name="Nakayama K."/>
            <person name="Satake H."/>
        </authorList>
    </citation>
    <scope>NUCLEOTIDE SEQUENCE</scope>
</reference>
<dbReference type="PANTHER" id="PTHR34072">
    <property type="entry name" value="ENZYMATIC POLYPROTEIN-RELATED"/>
    <property type="match status" value="1"/>
</dbReference>
<protein>
    <submittedName>
        <fullName evidence="2">Reverse transcriptase domain-containing protein</fullName>
    </submittedName>
</protein>
<proteinExistence type="predicted"/>
<organism evidence="2 3">
    <name type="scientific">Tanacetum coccineum</name>
    <dbReference type="NCBI Taxonomy" id="301880"/>
    <lineage>
        <taxon>Eukaryota</taxon>
        <taxon>Viridiplantae</taxon>
        <taxon>Streptophyta</taxon>
        <taxon>Embryophyta</taxon>
        <taxon>Tracheophyta</taxon>
        <taxon>Spermatophyta</taxon>
        <taxon>Magnoliopsida</taxon>
        <taxon>eudicotyledons</taxon>
        <taxon>Gunneridae</taxon>
        <taxon>Pentapetalae</taxon>
        <taxon>asterids</taxon>
        <taxon>campanulids</taxon>
        <taxon>Asterales</taxon>
        <taxon>Asteraceae</taxon>
        <taxon>Asteroideae</taxon>
        <taxon>Anthemideae</taxon>
        <taxon>Anthemidinae</taxon>
        <taxon>Tanacetum</taxon>
    </lineage>
</organism>
<dbReference type="Pfam" id="PF17919">
    <property type="entry name" value="RT_RNaseH_2"/>
    <property type="match status" value="1"/>
</dbReference>
<dbReference type="EMBL" id="BQNB010016506">
    <property type="protein sequence ID" value="GJT52546.1"/>
    <property type="molecule type" value="Genomic_DNA"/>
</dbReference>
<keyword evidence="2" id="KW-0808">Transferase</keyword>
<sequence>MKLTQAPILVAPDWDLPFEIMCDASDFAVGTVLGQRKTKHFQPIHSASKTMNELKHNYTYNGKKKLLARSVLLSRKFRHYLVLFKSIVVYGTFGSQSTCLLSQDAKPRLIRWILLGLTKELTVVIVIKKEKKIFAPHTTLSRLENPIKGENREKGNYKNISSRDTWVGYFSYGDD</sequence>
<dbReference type="InterPro" id="IPR041577">
    <property type="entry name" value="RT_RNaseH_2"/>
</dbReference>
<evidence type="ECO:0000313" key="3">
    <source>
        <dbReference type="Proteomes" id="UP001151760"/>
    </source>
</evidence>
<feature type="domain" description="Reverse transcriptase/retrotransposon-derived protein RNase H-like" evidence="1">
    <location>
        <begin position="2"/>
        <end position="83"/>
    </location>
</feature>
<dbReference type="GO" id="GO:0003964">
    <property type="term" value="F:RNA-directed DNA polymerase activity"/>
    <property type="evidence" value="ECO:0007669"/>
    <property type="project" value="UniProtKB-KW"/>
</dbReference>
<keyword evidence="2" id="KW-0695">RNA-directed DNA polymerase</keyword>
<gene>
    <name evidence="2" type="ORF">Tco_0978703</name>
</gene>
<dbReference type="Proteomes" id="UP001151760">
    <property type="component" value="Unassembled WGS sequence"/>
</dbReference>
<comment type="caution">
    <text evidence="2">The sequence shown here is derived from an EMBL/GenBank/DDBJ whole genome shotgun (WGS) entry which is preliminary data.</text>
</comment>
<evidence type="ECO:0000259" key="1">
    <source>
        <dbReference type="Pfam" id="PF17919"/>
    </source>
</evidence>
<keyword evidence="2" id="KW-0548">Nucleotidyltransferase</keyword>
<name>A0ABQ5ENP0_9ASTR</name>